<keyword evidence="2 4" id="KW-0808">Transferase</keyword>
<organism evidence="6 7">
    <name type="scientific">Aromatoleum petrolei</name>
    <dbReference type="NCBI Taxonomy" id="76116"/>
    <lineage>
        <taxon>Bacteria</taxon>
        <taxon>Pseudomonadati</taxon>
        <taxon>Pseudomonadota</taxon>
        <taxon>Betaproteobacteria</taxon>
        <taxon>Rhodocyclales</taxon>
        <taxon>Rhodocyclaceae</taxon>
        <taxon>Aromatoleum</taxon>
    </lineage>
</organism>
<gene>
    <name evidence="6" type="ORF">GPA26_24920</name>
</gene>
<comment type="caution">
    <text evidence="6">The sequence shown here is derived from an EMBL/GenBank/DDBJ whole genome shotgun (WGS) entry which is preliminary data.</text>
</comment>
<sequence>FNTAIAVWTLWHFRAELALTARMRTAMAWRAGAVAAALLAGFGASDKLTHWSERALFGDEIIHAISSPYQRLVVTRWKDDLRLYINGNLQFSSRDEYRYHEALVLPALESVRGARRVLVLGGGDGLALRQILKYPQVE</sequence>
<comment type="similarity">
    <text evidence="1">Belongs to the spermidine/spermine synthase family.</text>
</comment>
<comment type="caution">
    <text evidence="4">Lacks conserved residue(s) required for the propagation of feature annotation.</text>
</comment>
<feature type="non-terminal residue" evidence="6">
    <location>
        <position position="1"/>
    </location>
</feature>
<evidence type="ECO:0000256" key="3">
    <source>
        <dbReference type="ARBA" id="ARBA00023115"/>
    </source>
</evidence>
<dbReference type="InterPro" id="IPR029063">
    <property type="entry name" value="SAM-dependent_MTases_sf"/>
</dbReference>
<evidence type="ECO:0000256" key="2">
    <source>
        <dbReference type="ARBA" id="ARBA00022679"/>
    </source>
</evidence>
<dbReference type="PROSITE" id="PS51006">
    <property type="entry name" value="PABS_2"/>
    <property type="match status" value="1"/>
</dbReference>
<dbReference type="EMBL" id="WTVR01000159">
    <property type="protein sequence ID" value="NMF91698.1"/>
    <property type="molecule type" value="Genomic_DNA"/>
</dbReference>
<accession>A0ABX1MVA7</accession>
<evidence type="ECO:0000259" key="5">
    <source>
        <dbReference type="PROSITE" id="PS51006"/>
    </source>
</evidence>
<dbReference type="PANTHER" id="PTHR43317:SF1">
    <property type="entry name" value="THERMOSPERMINE SYNTHASE ACAULIS5"/>
    <property type="match status" value="1"/>
</dbReference>
<dbReference type="EC" id="2.5.1.16" evidence="6"/>
<protein>
    <submittedName>
        <fullName evidence="6">Polyamine aminopropyltransferase</fullName>
        <ecNumber evidence="6">2.5.1.16</ecNumber>
    </submittedName>
</protein>
<keyword evidence="3 4" id="KW-0620">Polyamine biosynthesis</keyword>
<dbReference type="SUPFAM" id="SSF53335">
    <property type="entry name" value="S-adenosyl-L-methionine-dependent methyltransferases"/>
    <property type="match status" value="1"/>
</dbReference>
<dbReference type="Pfam" id="PF01564">
    <property type="entry name" value="Spermine_synth"/>
    <property type="match status" value="1"/>
</dbReference>
<evidence type="ECO:0000313" key="7">
    <source>
        <dbReference type="Proteomes" id="UP000652074"/>
    </source>
</evidence>
<evidence type="ECO:0000313" key="6">
    <source>
        <dbReference type="EMBL" id="NMF91698.1"/>
    </source>
</evidence>
<evidence type="ECO:0000256" key="4">
    <source>
        <dbReference type="PROSITE-ProRule" id="PRU00354"/>
    </source>
</evidence>
<dbReference type="GO" id="GO:0004766">
    <property type="term" value="F:spermidine synthase activity"/>
    <property type="evidence" value="ECO:0007669"/>
    <property type="project" value="UniProtKB-EC"/>
</dbReference>
<dbReference type="InterPro" id="IPR030374">
    <property type="entry name" value="PABS"/>
</dbReference>
<feature type="domain" description="PABS" evidence="5">
    <location>
        <begin position="40"/>
        <end position="138"/>
    </location>
</feature>
<dbReference type="Gene3D" id="3.40.50.150">
    <property type="entry name" value="Vaccinia Virus protein VP39"/>
    <property type="match status" value="1"/>
</dbReference>
<dbReference type="PANTHER" id="PTHR43317">
    <property type="entry name" value="THERMOSPERMINE SYNTHASE ACAULIS5"/>
    <property type="match status" value="1"/>
</dbReference>
<name>A0ABX1MVA7_9RHOO</name>
<dbReference type="Proteomes" id="UP000652074">
    <property type="component" value="Unassembled WGS sequence"/>
</dbReference>
<proteinExistence type="inferred from homology"/>
<keyword evidence="7" id="KW-1185">Reference proteome</keyword>
<reference evidence="6 7" key="1">
    <citation type="submission" date="2019-12" db="EMBL/GenBank/DDBJ databases">
        <title>Comparative genomics gives insights into the taxonomy of the Azoarcus-Aromatoleum group and reveals separate origins of nif in the plant-associated Azoarcus and non-plant-associated Aromatoleum sub-groups.</title>
        <authorList>
            <person name="Lafos M."/>
            <person name="Maluk M."/>
            <person name="Batista M."/>
            <person name="Junghare M."/>
            <person name="Carmona M."/>
            <person name="Faoro H."/>
            <person name="Cruz L.M."/>
            <person name="Battistoni F."/>
            <person name="De Souza E."/>
            <person name="Pedrosa F."/>
            <person name="Chen W.-M."/>
            <person name="Poole P.S."/>
            <person name="Dixon R.A."/>
            <person name="James E.K."/>
        </authorList>
    </citation>
    <scope>NUCLEOTIDE SEQUENCE [LARGE SCALE GENOMIC DNA]</scope>
    <source>
        <strain evidence="6 7">ToN1</strain>
    </source>
</reference>
<feature type="non-terminal residue" evidence="6">
    <location>
        <position position="138"/>
    </location>
</feature>
<evidence type="ECO:0000256" key="1">
    <source>
        <dbReference type="ARBA" id="ARBA00007867"/>
    </source>
</evidence>